<evidence type="ECO:0000256" key="4">
    <source>
        <dbReference type="PROSITE-ProRule" id="PRU01248"/>
    </source>
</evidence>
<keyword evidence="1" id="KW-0229">DNA integration</keyword>
<dbReference type="Pfam" id="PF13102">
    <property type="entry name" value="Phage_int_SAM_5"/>
    <property type="match status" value="1"/>
</dbReference>
<accession>A0A9D2GYY5</accession>
<dbReference type="Proteomes" id="UP000824108">
    <property type="component" value="Unassembled WGS sequence"/>
</dbReference>
<name>A0A9D2GYY5_9BACE</name>
<evidence type="ECO:0000313" key="6">
    <source>
        <dbReference type="EMBL" id="HIZ91741.1"/>
    </source>
</evidence>
<gene>
    <name evidence="6" type="ORF">H9807_06460</name>
</gene>
<dbReference type="AlphaFoldDB" id="A0A9D2GYY5"/>
<evidence type="ECO:0000259" key="5">
    <source>
        <dbReference type="PROSITE" id="PS51900"/>
    </source>
</evidence>
<reference evidence="6" key="2">
    <citation type="submission" date="2021-04" db="EMBL/GenBank/DDBJ databases">
        <authorList>
            <person name="Gilroy R."/>
        </authorList>
    </citation>
    <scope>NUCLEOTIDE SEQUENCE</scope>
    <source>
        <strain evidence="6">CHK118-2852</strain>
    </source>
</reference>
<evidence type="ECO:0000313" key="7">
    <source>
        <dbReference type="Proteomes" id="UP000824108"/>
    </source>
</evidence>
<dbReference type="InterPro" id="IPR013762">
    <property type="entry name" value="Integrase-like_cat_sf"/>
</dbReference>
<sequence>MKTTTAVIKLVLRTNKKLASGLYPITLCVQFYGRKDKSTGYAVPEAAWDAKNECVKKSYPNASQINKVITDYKNSVIGRKLQYEMQGQPYTAAMLIQDVQDKQDNNCANNRLFKDILKNYIEEKGIKRNTVKIFKQVYNALSLFFKNENFIIDELTEANVKKFARYLQDKQCADATIRTYLSKVAAICNFAIDCNIVDLSTYPFRRFKYNNIYAKSVHHQALTKEQFQAFEAYFINNYFNCDYFENTFTYKNGVYANMMHRWTEEFTFCACLFSFYAQGLAFADIALLKTDNVKELTDNGKTVYVIRTKRAKTNKDVTIVLEDTLITQICFVPFLKTAHQRDNYIYPVLQSNEHTYNYVTEAQIKTAFVAAERQLNNNLKSIISKVNNTLIDHANTYKHELGQLIDTNTTFYAFRHTFATLYMNTQEANPVHLATLMGRSASGIFTYVKELTSIQDILNEKNKLIKTIN</sequence>
<evidence type="ECO:0000256" key="3">
    <source>
        <dbReference type="ARBA" id="ARBA00023172"/>
    </source>
</evidence>
<dbReference type="PANTHER" id="PTHR30349:SF64">
    <property type="entry name" value="PROPHAGE INTEGRASE INTD-RELATED"/>
    <property type="match status" value="1"/>
</dbReference>
<dbReference type="InterPro" id="IPR035386">
    <property type="entry name" value="Arm-DNA-bind_5"/>
</dbReference>
<dbReference type="GO" id="GO:0006310">
    <property type="term" value="P:DNA recombination"/>
    <property type="evidence" value="ECO:0007669"/>
    <property type="project" value="UniProtKB-KW"/>
</dbReference>
<feature type="domain" description="Core-binding (CB)" evidence="5">
    <location>
        <begin position="111"/>
        <end position="192"/>
    </location>
</feature>
<dbReference type="PROSITE" id="PS50152">
    <property type="entry name" value="25A_SYNTH_3"/>
    <property type="match status" value="1"/>
</dbReference>
<dbReference type="Pfam" id="PF17293">
    <property type="entry name" value="Arm-DNA-bind_5"/>
    <property type="match status" value="1"/>
</dbReference>
<dbReference type="Gene3D" id="1.10.443.10">
    <property type="entry name" value="Intergrase catalytic core"/>
    <property type="match status" value="1"/>
</dbReference>
<dbReference type="GO" id="GO:0015074">
    <property type="term" value="P:DNA integration"/>
    <property type="evidence" value="ECO:0007669"/>
    <property type="project" value="UniProtKB-KW"/>
</dbReference>
<evidence type="ECO:0000256" key="2">
    <source>
        <dbReference type="ARBA" id="ARBA00023125"/>
    </source>
</evidence>
<dbReference type="InterPro" id="IPR025269">
    <property type="entry name" value="SAM-like_dom"/>
</dbReference>
<comment type="caution">
    <text evidence="6">The sequence shown here is derived from an EMBL/GenBank/DDBJ whole genome shotgun (WGS) entry which is preliminary data.</text>
</comment>
<keyword evidence="2 4" id="KW-0238">DNA-binding</keyword>
<dbReference type="EMBL" id="DXAV01000053">
    <property type="protein sequence ID" value="HIZ91741.1"/>
    <property type="molecule type" value="Genomic_DNA"/>
</dbReference>
<reference evidence="6" key="1">
    <citation type="journal article" date="2021" name="PeerJ">
        <title>Extensive microbial diversity within the chicken gut microbiome revealed by metagenomics and culture.</title>
        <authorList>
            <person name="Gilroy R."/>
            <person name="Ravi A."/>
            <person name="Getino M."/>
            <person name="Pursley I."/>
            <person name="Horton D.L."/>
            <person name="Alikhan N.F."/>
            <person name="Baker D."/>
            <person name="Gharbi K."/>
            <person name="Hall N."/>
            <person name="Watson M."/>
            <person name="Adriaenssens E.M."/>
            <person name="Foster-Nyarko E."/>
            <person name="Jarju S."/>
            <person name="Secka A."/>
            <person name="Antonio M."/>
            <person name="Oren A."/>
            <person name="Chaudhuri R.R."/>
            <person name="La Ragione R."/>
            <person name="Hildebrand F."/>
            <person name="Pallen M.J."/>
        </authorList>
    </citation>
    <scope>NUCLEOTIDE SEQUENCE</scope>
    <source>
        <strain evidence="6">CHK118-2852</strain>
    </source>
</reference>
<proteinExistence type="predicted"/>
<organism evidence="6 7">
    <name type="scientific">Candidatus Bacteroides merdavium</name>
    <dbReference type="NCBI Taxonomy" id="2838472"/>
    <lineage>
        <taxon>Bacteria</taxon>
        <taxon>Pseudomonadati</taxon>
        <taxon>Bacteroidota</taxon>
        <taxon>Bacteroidia</taxon>
        <taxon>Bacteroidales</taxon>
        <taxon>Bacteroidaceae</taxon>
        <taxon>Bacteroides</taxon>
    </lineage>
</organism>
<keyword evidence="3" id="KW-0233">DNA recombination</keyword>
<dbReference type="InterPro" id="IPR010998">
    <property type="entry name" value="Integrase_recombinase_N"/>
</dbReference>
<dbReference type="InterPro" id="IPR050090">
    <property type="entry name" value="Tyrosine_recombinase_XerCD"/>
</dbReference>
<dbReference type="InterPro" id="IPR044068">
    <property type="entry name" value="CB"/>
</dbReference>
<dbReference type="PROSITE" id="PS51900">
    <property type="entry name" value="CB"/>
    <property type="match status" value="1"/>
</dbReference>
<dbReference type="Gene3D" id="1.10.150.130">
    <property type="match status" value="1"/>
</dbReference>
<protein>
    <submittedName>
        <fullName evidence="6">Site-specific integrase</fullName>
    </submittedName>
</protein>
<dbReference type="PANTHER" id="PTHR30349">
    <property type="entry name" value="PHAGE INTEGRASE-RELATED"/>
    <property type="match status" value="1"/>
</dbReference>
<dbReference type="SUPFAM" id="SSF56349">
    <property type="entry name" value="DNA breaking-rejoining enzymes"/>
    <property type="match status" value="1"/>
</dbReference>
<dbReference type="GO" id="GO:0003677">
    <property type="term" value="F:DNA binding"/>
    <property type="evidence" value="ECO:0007669"/>
    <property type="project" value="UniProtKB-UniRule"/>
</dbReference>
<dbReference type="InterPro" id="IPR011010">
    <property type="entry name" value="DNA_brk_join_enz"/>
</dbReference>
<evidence type="ECO:0000256" key="1">
    <source>
        <dbReference type="ARBA" id="ARBA00022908"/>
    </source>
</evidence>